<feature type="repeat" description="ANK" evidence="5">
    <location>
        <begin position="632"/>
        <end position="664"/>
    </location>
</feature>
<dbReference type="Gene3D" id="2.30.29.30">
    <property type="entry name" value="Pleckstrin-homology domain (PH domain)/Phosphotyrosine-binding domain (PTB)"/>
    <property type="match status" value="1"/>
</dbReference>
<dbReference type="InParanoid" id="A0A167KRU2"/>
<evidence type="ECO:0000256" key="6">
    <source>
        <dbReference type="PROSITE-ProRule" id="PRU00288"/>
    </source>
</evidence>
<evidence type="ECO:0000313" key="11">
    <source>
        <dbReference type="Proteomes" id="UP000077315"/>
    </source>
</evidence>
<dbReference type="InterPro" id="IPR037278">
    <property type="entry name" value="ARFGAP/RecO"/>
</dbReference>
<dbReference type="SUPFAM" id="SSF103657">
    <property type="entry name" value="BAR/IMD domain-like"/>
    <property type="match status" value="1"/>
</dbReference>
<dbReference type="CDD" id="cd08204">
    <property type="entry name" value="ArfGap"/>
    <property type="match status" value="1"/>
</dbReference>
<dbReference type="Pfam" id="PF01412">
    <property type="entry name" value="ArfGap"/>
    <property type="match status" value="1"/>
</dbReference>
<evidence type="ECO:0000256" key="4">
    <source>
        <dbReference type="ARBA" id="ARBA00022833"/>
    </source>
</evidence>
<dbReference type="InterPro" id="IPR001849">
    <property type="entry name" value="PH_domain"/>
</dbReference>
<dbReference type="GO" id="GO:0008270">
    <property type="term" value="F:zinc ion binding"/>
    <property type="evidence" value="ECO:0007669"/>
    <property type="project" value="UniProtKB-KW"/>
</dbReference>
<evidence type="ECO:0000259" key="9">
    <source>
        <dbReference type="PROSITE" id="PS50115"/>
    </source>
</evidence>
<dbReference type="PRINTS" id="PR00405">
    <property type="entry name" value="REVINTRACTNG"/>
</dbReference>
<dbReference type="SMART" id="SM00233">
    <property type="entry name" value="PH"/>
    <property type="match status" value="1"/>
</dbReference>
<dbReference type="PROSITE" id="PS50115">
    <property type="entry name" value="ARFGAP"/>
    <property type="match status" value="1"/>
</dbReference>
<dbReference type="InterPro" id="IPR038508">
    <property type="entry name" value="ArfGAP_dom_sf"/>
</dbReference>
<evidence type="ECO:0000256" key="3">
    <source>
        <dbReference type="ARBA" id="ARBA00022771"/>
    </source>
</evidence>
<dbReference type="PROSITE" id="PS50297">
    <property type="entry name" value="ANK_REP_REGION"/>
    <property type="match status" value="1"/>
</dbReference>
<evidence type="ECO:0000256" key="2">
    <source>
        <dbReference type="ARBA" id="ARBA00022723"/>
    </source>
</evidence>
<dbReference type="InterPro" id="IPR001164">
    <property type="entry name" value="ArfGAP_dom"/>
</dbReference>
<dbReference type="SUPFAM" id="SSF50729">
    <property type="entry name" value="PH domain-like"/>
    <property type="match status" value="1"/>
</dbReference>
<evidence type="ECO:0000313" key="10">
    <source>
        <dbReference type="EMBL" id="OAD68736.1"/>
    </source>
</evidence>
<evidence type="ECO:0000259" key="8">
    <source>
        <dbReference type="PROSITE" id="PS50003"/>
    </source>
</evidence>
<dbReference type="InterPro" id="IPR036770">
    <property type="entry name" value="Ankyrin_rpt-contain_sf"/>
</dbReference>
<dbReference type="FunFam" id="1.10.220.150:FF:000009">
    <property type="entry name" value="stromal membrane-associated protein 1 isoform X1"/>
    <property type="match status" value="1"/>
</dbReference>
<dbReference type="InterPro" id="IPR027267">
    <property type="entry name" value="AH/BAR_dom_sf"/>
</dbReference>
<dbReference type="VEuPathDB" id="FungiDB:PHYBLDRAFT_150328"/>
<protein>
    <recommendedName>
        <fullName evidence="12">ArfGap-domain-containing protein</fullName>
    </recommendedName>
</protein>
<dbReference type="GeneID" id="28993359"/>
<dbReference type="AlphaFoldDB" id="A0A167KRU2"/>
<dbReference type="InterPro" id="IPR011993">
    <property type="entry name" value="PH-like_dom_sf"/>
</dbReference>
<dbReference type="Pfam" id="PF12796">
    <property type="entry name" value="Ank_2"/>
    <property type="match status" value="1"/>
</dbReference>
<dbReference type="Gene3D" id="1.20.1270.60">
    <property type="entry name" value="Arfaptin homology (AH) domain/BAR domain"/>
    <property type="match status" value="1"/>
</dbReference>
<dbReference type="SUPFAM" id="SSF57863">
    <property type="entry name" value="ArfGap/RecO-like zinc finger"/>
    <property type="match status" value="1"/>
</dbReference>
<evidence type="ECO:0008006" key="12">
    <source>
        <dbReference type="Google" id="ProtNLM"/>
    </source>
</evidence>
<keyword evidence="5" id="KW-0040">ANK repeat</keyword>
<reference evidence="11" key="1">
    <citation type="submission" date="2015-06" db="EMBL/GenBank/DDBJ databases">
        <title>Expansion of signal transduction pathways in fungi by whole-genome duplication.</title>
        <authorList>
            <consortium name="DOE Joint Genome Institute"/>
            <person name="Corrochano L.M."/>
            <person name="Kuo A."/>
            <person name="Marcet-Houben M."/>
            <person name="Polaino S."/>
            <person name="Salamov A."/>
            <person name="Villalobos J.M."/>
            <person name="Alvarez M.I."/>
            <person name="Avalos J."/>
            <person name="Benito E.P."/>
            <person name="Benoit I."/>
            <person name="Burger G."/>
            <person name="Camino L.P."/>
            <person name="Canovas D."/>
            <person name="Cerda-Olmedo E."/>
            <person name="Cheng J.-F."/>
            <person name="Dominguez A."/>
            <person name="Elias M."/>
            <person name="Eslava A.P."/>
            <person name="Glaser F."/>
            <person name="Grimwood J."/>
            <person name="Gutierrez G."/>
            <person name="Heitman J."/>
            <person name="Henrissat B."/>
            <person name="Iturriaga E.A."/>
            <person name="Lang B.F."/>
            <person name="Lavin J.L."/>
            <person name="Lee S."/>
            <person name="Li W."/>
            <person name="Lindquist E."/>
            <person name="Lopez-Garcia S."/>
            <person name="Luque E.M."/>
            <person name="Marcos A.T."/>
            <person name="Martin J."/>
            <person name="McCluskey K."/>
            <person name="Medina H.R."/>
            <person name="Miralles-Duran A."/>
            <person name="Miyazaki A."/>
            <person name="Munoz-Torres E."/>
            <person name="Oguiza J.A."/>
            <person name="Ohm R."/>
            <person name="Olmedo M."/>
            <person name="Orejas M."/>
            <person name="Ortiz-Castellanos L."/>
            <person name="Pisabarro A.G."/>
            <person name="Rodriguez-Romero J."/>
            <person name="Ruiz-Herrera J."/>
            <person name="Ruiz-Vazquez R."/>
            <person name="Sanz C."/>
            <person name="Schackwitz W."/>
            <person name="Schmutz J."/>
            <person name="Shahriari M."/>
            <person name="Shelest E."/>
            <person name="Silva-Franco F."/>
            <person name="Soanes D."/>
            <person name="Syed K."/>
            <person name="Tagua V.G."/>
            <person name="Talbot N.J."/>
            <person name="Thon M."/>
            <person name="De vries R.P."/>
            <person name="Wiebenga A."/>
            <person name="Yadav J.S."/>
            <person name="Braun E.L."/>
            <person name="Baker S."/>
            <person name="Garre V."/>
            <person name="Horwitz B."/>
            <person name="Torres-Martinez S."/>
            <person name="Idnurm A."/>
            <person name="Herrera-Estrella A."/>
            <person name="Gabaldon T."/>
            <person name="Grigoriev I.V."/>
        </authorList>
    </citation>
    <scope>NUCLEOTIDE SEQUENCE [LARGE SCALE GENOMIC DNA]</scope>
    <source>
        <strain evidence="11">NRRL 1555(-)</strain>
    </source>
</reference>
<feature type="region of interest" description="Disordered" evidence="7">
    <location>
        <begin position="724"/>
        <end position="760"/>
    </location>
</feature>
<organism evidence="10 11">
    <name type="scientific">Phycomyces blakesleeanus (strain ATCC 8743b / DSM 1359 / FGSC 10004 / NBRC 33097 / NRRL 1555)</name>
    <dbReference type="NCBI Taxonomy" id="763407"/>
    <lineage>
        <taxon>Eukaryota</taxon>
        <taxon>Fungi</taxon>
        <taxon>Fungi incertae sedis</taxon>
        <taxon>Mucoromycota</taxon>
        <taxon>Mucoromycotina</taxon>
        <taxon>Mucoromycetes</taxon>
        <taxon>Mucorales</taxon>
        <taxon>Phycomycetaceae</taxon>
        <taxon>Phycomyces</taxon>
    </lineage>
</organism>
<dbReference type="Pfam" id="PF00169">
    <property type="entry name" value="PH"/>
    <property type="match status" value="1"/>
</dbReference>
<feature type="domain" description="PH" evidence="8">
    <location>
        <begin position="294"/>
        <end position="394"/>
    </location>
</feature>
<dbReference type="PROSITE" id="PS50003">
    <property type="entry name" value="PH_DOMAIN"/>
    <property type="match status" value="1"/>
</dbReference>
<dbReference type="GO" id="GO:0005737">
    <property type="term" value="C:cytoplasm"/>
    <property type="evidence" value="ECO:0007669"/>
    <property type="project" value="InterPro"/>
</dbReference>
<dbReference type="SMART" id="SM00248">
    <property type="entry name" value="ANK"/>
    <property type="match status" value="3"/>
</dbReference>
<dbReference type="Gene3D" id="1.10.220.150">
    <property type="entry name" value="Arf GTPase activating protein"/>
    <property type="match status" value="1"/>
</dbReference>
<keyword evidence="4" id="KW-0862">Zinc</keyword>
<dbReference type="RefSeq" id="XP_018286776.1">
    <property type="nucleotide sequence ID" value="XM_018432453.1"/>
</dbReference>
<dbReference type="PROSITE" id="PS50088">
    <property type="entry name" value="ANK_REPEAT"/>
    <property type="match status" value="2"/>
</dbReference>
<dbReference type="Pfam" id="PF16746">
    <property type="entry name" value="BAR_3"/>
    <property type="match status" value="2"/>
</dbReference>
<evidence type="ECO:0000256" key="5">
    <source>
        <dbReference type="PROSITE-ProRule" id="PRU00023"/>
    </source>
</evidence>
<feature type="repeat" description="ANK" evidence="5">
    <location>
        <begin position="599"/>
        <end position="631"/>
    </location>
</feature>
<dbReference type="GO" id="GO:0005096">
    <property type="term" value="F:GTPase activator activity"/>
    <property type="evidence" value="ECO:0007669"/>
    <property type="project" value="UniProtKB-KW"/>
</dbReference>
<keyword evidence="11" id="KW-1185">Reference proteome</keyword>
<evidence type="ECO:0000256" key="1">
    <source>
        <dbReference type="ARBA" id="ARBA00022468"/>
    </source>
</evidence>
<keyword evidence="3 6" id="KW-0863">Zinc-finger</keyword>
<keyword evidence="1" id="KW-0343">GTPase activation</keyword>
<proteinExistence type="predicted"/>
<sequence>MPALDLKGCLDDSPKFRKRIAVYEDSIQHFEFSLKTLTKLTRLQVDSSTEYSQRQQELATDFTSFAQSQDDPIIAHALEKFGKSMIEVEKCRTMFVSRMGQAAYNPDVKPVIQNSHVTETFISPLEKFVKETLFPIKELKKRFEKASDEVDSVLSRYMGKKPKDPTILETAKELADARKGFYQVYMEYVSKLNDIEAKKKVDYMENVLAYMYTKSAFHHQSYEILKDLEPYMRDLTGLLNDTRQRHDEETSESSEYQDLCAQSAVDIYNPLNAVSSSTVSSPGITVPYHNTTENPNKSGYLFERKGGRVMQSWIRKYFSIEGEYLVCSMRNTKTSKDDDQSASYNLRVCSIKLSDSYDRRFCFELISPQRIIVLQAENEKDMHEWVNSLRMVNQKALNSDKAPPPLPSLHRRGVSDVTPVIKLNGFSGSSGTVSDSDKELLKMVREKPGNDKCADCQAREPEWASTNLGVIVCIDCSGIHRSLGVHVSKVRSVVLDKWETESIEVMLELGNTIGNSIFEEHVPSDMETFRINPNSSPIERDLWITEKYVKRSFVAHKDDKAQETVNQTFWDAITEGNLAEGLRYLARGANVDYRNPNEHLQTPLHRSVQLGNEVSVEFLLQWSSNVNEIDENGWTNLHYAANSNNVRLVLGLLKRHAKADIKDESGKTSLDLAVEHQNVQAVTALRLFAFDKQHNSSPANSLDFGFREAMSSFKQNYSFERSHGTSHSALDLRQTKSHSPKESSSLHETGSKLLRSDSSQ</sequence>
<accession>A0A167KRU2</accession>
<dbReference type="InterPro" id="IPR002110">
    <property type="entry name" value="Ankyrin_rpt"/>
</dbReference>
<dbReference type="InterPro" id="IPR045258">
    <property type="entry name" value="ACAP1/2/3-like"/>
</dbReference>
<name>A0A167KRU2_PHYB8</name>
<dbReference type="PANTHER" id="PTHR23180">
    <property type="entry name" value="CENTAURIN/ARF"/>
    <property type="match status" value="1"/>
</dbReference>
<dbReference type="EMBL" id="KV440994">
    <property type="protein sequence ID" value="OAD68736.1"/>
    <property type="molecule type" value="Genomic_DNA"/>
</dbReference>
<gene>
    <name evidence="10" type="ORF">PHYBLDRAFT_150328</name>
</gene>
<feature type="domain" description="Arf-GAP" evidence="9">
    <location>
        <begin position="438"/>
        <end position="562"/>
    </location>
</feature>
<keyword evidence="2" id="KW-0479">Metal-binding</keyword>
<dbReference type="STRING" id="763407.A0A167KRU2"/>
<evidence type="ECO:0000256" key="7">
    <source>
        <dbReference type="SAM" id="MobiDB-lite"/>
    </source>
</evidence>
<dbReference type="SMART" id="SM00105">
    <property type="entry name" value="ArfGap"/>
    <property type="match status" value="1"/>
</dbReference>
<dbReference type="SUPFAM" id="SSF48403">
    <property type="entry name" value="Ankyrin repeat"/>
    <property type="match status" value="1"/>
</dbReference>
<dbReference type="InterPro" id="IPR004148">
    <property type="entry name" value="BAR_dom"/>
</dbReference>
<dbReference type="Gene3D" id="1.25.40.20">
    <property type="entry name" value="Ankyrin repeat-containing domain"/>
    <property type="match status" value="1"/>
</dbReference>
<dbReference type="PANTHER" id="PTHR23180:SF160">
    <property type="entry name" value="ADP-RIBOSYLATION FACTOR GTPASE-ACTIVATING PROTEIN EFFECTOR PROTEIN 1"/>
    <property type="match status" value="1"/>
</dbReference>
<dbReference type="OrthoDB" id="10266696at2759"/>
<dbReference type="Proteomes" id="UP000077315">
    <property type="component" value="Unassembled WGS sequence"/>
</dbReference>